<organism evidence="1 2">
    <name type="scientific">Dictyobacter arantiisoli</name>
    <dbReference type="NCBI Taxonomy" id="2014874"/>
    <lineage>
        <taxon>Bacteria</taxon>
        <taxon>Bacillati</taxon>
        <taxon>Chloroflexota</taxon>
        <taxon>Ktedonobacteria</taxon>
        <taxon>Ktedonobacterales</taxon>
        <taxon>Dictyobacteraceae</taxon>
        <taxon>Dictyobacter</taxon>
    </lineage>
</organism>
<proteinExistence type="predicted"/>
<accession>A0A5A5T7Y5</accession>
<gene>
    <name evidence="1" type="ORF">KDI_06970</name>
</gene>
<dbReference type="AlphaFoldDB" id="A0A5A5T7Y5"/>
<dbReference type="Proteomes" id="UP000322530">
    <property type="component" value="Unassembled WGS sequence"/>
</dbReference>
<name>A0A5A5T7Y5_9CHLR</name>
<evidence type="ECO:0000313" key="2">
    <source>
        <dbReference type="Proteomes" id="UP000322530"/>
    </source>
</evidence>
<sequence>MTTLEVQPNVGFIPDNPGIVPWWEQLDVAWTYFTLRAIIHAHV</sequence>
<keyword evidence="2" id="KW-1185">Reference proteome</keyword>
<dbReference type="EMBL" id="BIXY01000006">
    <property type="protein sequence ID" value="GCF07133.1"/>
    <property type="molecule type" value="Genomic_DNA"/>
</dbReference>
<evidence type="ECO:0000313" key="1">
    <source>
        <dbReference type="EMBL" id="GCF07133.1"/>
    </source>
</evidence>
<protein>
    <submittedName>
        <fullName evidence="1">Uncharacterized protein</fullName>
    </submittedName>
</protein>
<comment type="caution">
    <text evidence="1">The sequence shown here is derived from an EMBL/GenBank/DDBJ whole genome shotgun (WGS) entry which is preliminary data.</text>
</comment>
<reference evidence="1 2" key="1">
    <citation type="submission" date="2019-01" db="EMBL/GenBank/DDBJ databases">
        <title>Draft genome sequence of Dictyobacter sp. Uno17.</title>
        <authorList>
            <person name="Wang C.M."/>
            <person name="Zheng Y."/>
            <person name="Sakai Y."/>
            <person name="Abe K."/>
            <person name="Yokota A."/>
            <person name="Yabe S."/>
        </authorList>
    </citation>
    <scope>NUCLEOTIDE SEQUENCE [LARGE SCALE GENOMIC DNA]</scope>
    <source>
        <strain evidence="1 2">Uno17</strain>
    </source>
</reference>